<dbReference type="Gene3D" id="1.25.40.10">
    <property type="entry name" value="Tetratricopeptide repeat domain"/>
    <property type="match status" value="1"/>
</dbReference>
<proteinExistence type="predicted"/>
<feature type="transmembrane region" description="Helical" evidence="5">
    <location>
        <begin position="222"/>
        <end position="239"/>
    </location>
</feature>
<dbReference type="InterPro" id="IPR051533">
    <property type="entry name" value="WaaL-like"/>
</dbReference>
<dbReference type="EMBL" id="MEYS01000002">
    <property type="protein sequence ID" value="OGD34001.1"/>
    <property type="molecule type" value="Genomic_DNA"/>
</dbReference>
<dbReference type="PANTHER" id="PTHR37422:SF13">
    <property type="entry name" value="LIPOPOLYSACCHARIDE BIOSYNTHESIS PROTEIN PA4999-RELATED"/>
    <property type="match status" value="1"/>
</dbReference>
<dbReference type="InterPro" id="IPR011990">
    <property type="entry name" value="TPR-like_helical_dom_sf"/>
</dbReference>
<feature type="transmembrane region" description="Helical" evidence="5">
    <location>
        <begin position="42"/>
        <end position="60"/>
    </location>
</feature>
<evidence type="ECO:0000256" key="3">
    <source>
        <dbReference type="ARBA" id="ARBA00022989"/>
    </source>
</evidence>
<keyword evidence="4 5" id="KW-0472">Membrane</keyword>
<feature type="transmembrane region" description="Helical" evidence="5">
    <location>
        <begin position="344"/>
        <end position="363"/>
    </location>
</feature>
<feature type="transmembrane region" description="Helical" evidence="5">
    <location>
        <begin position="72"/>
        <end position="91"/>
    </location>
</feature>
<dbReference type="STRING" id="1797298.A2988_00760"/>
<dbReference type="AlphaFoldDB" id="A0A1F5BTQ6"/>
<keyword evidence="2 5" id="KW-0812">Transmembrane</keyword>
<evidence type="ECO:0000259" key="6">
    <source>
        <dbReference type="Pfam" id="PF04932"/>
    </source>
</evidence>
<comment type="subcellular location">
    <subcellularLocation>
        <location evidence="1">Membrane</location>
        <topology evidence="1">Multi-pass membrane protein</topology>
    </subcellularLocation>
</comment>
<organism evidence="7 8">
    <name type="scientific">Candidatus Azambacteria bacterium RIFCSPLOWO2_01_FULL_46_25</name>
    <dbReference type="NCBI Taxonomy" id="1797298"/>
    <lineage>
        <taxon>Bacteria</taxon>
        <taxon>Candidatus Azamiibacteriota</taxon>
    </lineage>
</organism>
<feature type="transmembrane region" description="Helical" evidence="5">
    <location>
        <begin position="170"/>
        <end position="192"/>
    </location>
</feature>
<feature type="domain" description="O-antigen ligase-related" evidence="6">
    <location>
        <begin position="206"/>
        <end position="361"/>
    </location>
</feature>
<dbReference type="SUPFAM" id="SSF48452">
    <property type="entry name" value="TPR-like"/>
    <property type="match status" value="1"/>
</dbReference>
<feature type="transmembrane region" description="Helical" evidence="5">
    <location>
        <begin position="441"/>
        <end position="463"/>
    </location>
</feature>
<feature type="transmembrane region" description="Helical" evidence="5">
    <location>
        <begin position="383"/>
        <end position="403"/>
    </location>
</feature>
<evidence type="ECO:0000256" key="1">
    <source>
        <dbReference type="ARBA" id="ARBA00004141"/>
    </source>
</evidence>
<reference evidence="7 8" key="1">
    <citation type="journal article" date="2016" name="Nat. Commun.">
        <title>Thousands of microbial genomes shed light on interconnected biogeochemical processes in an aquifer system.</title>
        <authorList>
            <person name="Anantharaman K."/>
            <person name="Brown C.T."/>
            <person name="Hug L.A."/>
            <person name="Sharon I."/>
            <person name="Castelle C.J."/>
            <person name="Probst A.J."/>
            <person name="Thomas B.C."/>
            <person name="Singh A."/>
            <person name="Wilkins M.J."/>
            <person name="Karaoz U."/>
            <person name="Brodie E.L."/>
            <person name="Williams K.H."/>
            <person name="Hubbard S.S."/>
            <person name="Banfield J.F."/>
        </authorList>
    </citation>
    <scope>NUCLEOTIDE SEQUENCE [LARGE SCALE GENOMIC DNA]</scope>
</reference>
<protein>
    <recommendedName>
        <fullName evidence="6">O-antigen ligase-related domain-containing protein</fullName>
    </recommendedName>
</protein>
<evidence type="ECO:0000256" key="2">
    <source>
        <dbReference type="ARBA" id="ARBA00022692"/>
    </source>
</evidence>
<sequence length="707" mass="79108">MNRETAQHFYLSATKALIFIALFSPLVLSGIFYFPFIVTKTLFFQIAIECALFFYVLCAVLDEKYRPKFDMLAKTVLVFFGTYALAAALGADPWRSFFGTYERMLGVVNLAHFVALFFMVKSVFVSGRDWLMLLRVFLGASVLVSLYGIGQKLGMEWFYHANIDRIDSTIGNAAFVAGYLIFALFFALLLLVKDANMPFRIFYIFSIALNLAVIYFTGTRGAALALLAGFFVLLALYLFKRDISIAAKKNTFIIVLGVAVAVFIATFFFAGKEGFLQYFKRFTSVSLDDATVKTRIFSAQSSWRGFLERPMLGWGPENYNLVFDKYYNPKLYPIENWFDHAHNIIFDVITTMGVIGLAAYLFLVGNLARRGFAHARQDPREYWIGTLIWVLVLVYFLQNLFVFDSLVTYLPLMLVLAFAGAGFPLSEVAAQKQKDGKAKKFYNPSSNAAIFMLPVLVLTIYFVNVRPAFAAYYTVAALRGGAMSADEAITAFGKAIAYSNFGRHEIRGKLADATVDFLHNKDNSDEEGKKKLAVYTMREMEKSLKEAPLDFRNYLYFANFLSNAGEALAKSDIDAFKEADAALEKARELGPDKQILYIQWARIKFALSDYAGAVPLLEKLVALSPDIVDSNTKLAHAHAKTGARDKALAIYRALMEQNGLNVQNYIDIAIGFAEAGEKEGAVQAALKIKEIDPPLSEKADQFIASLK</sequence>
<dbReference type="Proteomes" id="UP000176650">
    <property type="component" value="Unassembled WGS sequence"/>
</dbReference>
<dbReference type="Pfam" id="PF14559">
    <property type="entry name" value="TPR_19"/>
    <property type="match status" value="1"/>
</dbReference>
<evidence type="ECO:0000313" key="8">
    <source>
        <dbReference type="Proteomes" id="UP000176650"/>
    </source>
</evidence>
<dbReference type="Pfam" id="PF04932">
    <property type="entry name" value="Wzy_C"/>
    <property type="match status" value="1"/>
</dbReference>
<evidence type="ECO:0000313" key="7">
    <source>
        <dbReference type="EMBL" id="OGD34001.1"/>
    </source>
</evidence>
<feature type="transmembrane region" description="Helical" evidence="5">
    <location>
        <begin position="199"/>
        <end position="216"/>
    </location>
</feature>
<dbReference type="GO" id="GO:0016020">
    <property type="term" value="C:membrane"/>
    <property type="evidence" value="ECO:0007669"/>
    <property type="project" value="UniProtKB-SubCell"/>
</dbReference>
<feature type="transmembrane region" description="Helical" evidence="5">
    <location>
        <begin position="132"/>
        <end position="150"/>
    </location>
</feature>
<feature type="transmembrane region" description="Helical" evidence="5">
    <location>
        <begin position="103"/>
        <end position="120"/>
    </location>
</feature>
<feature type="transmembrane region" description="Helical" evidence="5">
    <location>
        <begin position="409"/>
        <end position="429"/>
    </location>
</feature>
<dbReference type="PANTHER" id="PTHR37422">
    <property type="entry name" value="TEICHURONIC ACID BIOSYNTHESIS PROTEIN TUAE"/>
    <property type="match status" value="1"/>
</dbReference>
<evidence type="ECO:0000256" key="4">
    <source>
        <dbReference type="ARBA" id="ARBA00023136"/>
    </source>
</evidence>
<gene>
    <name evidence="7" type="ORF">A2988_00760</name>
</gene>
<dbReference type="InterPro" id="IPR007016">
    <property type="entry name" value="O-antigen_ligase-rel_domated"/>
</dbReference>
<accession>A0A1F5BTQ6</accession>
<keyword evidence="3 5" id="KW-1133">Transmembrane helix</keyword>
<evidence type="ECO:0000256" key="5">
    <source>
        <dbReference type="SAM" id="Phobius"/>
    </source>
</evidence>
<name>A0A1F5BTQ6_9BACT</name>
<feature type="transmembrane region" description="Helical" evidence="5">
    <location>
        <begin position="251"/>
        <end position="270"/>
    </location>
</feature>
<comment type="caution">
    <text evidence="7">The sequence shown here is derived from an EMBL/GenBank/DDBJ whole genome shotgun (WGS) entry which is preliminary data.</text>
</comment>
<feature type="transmembrane region" description="Helical" evidence="5">
    <location>
        <begin position="16"/>
        <end position="36"/>
    </location>
</feature>